<evidence type="ECO:0000256" key="1">
    <source>
        <dbReference type="SAM" id="MobiDB-lite"/>
    </source>
</evidence>
<name>A0A9P1K0K2_9PROT</name>
<evidence type="ECO:0000313" key="2">
    <source>
        <dbReference type="EMBL" id="CCD03304.1"/>
    </source>
</evidence>
<organism evidence="2 3">
    <name type="scientific">Azospirillum baldaniorum</name>
    <dbReference type="NCBI Taxonomy" id="1064539"/>
    <lineage>
        <taxon>Bacteria</taxon>
        <taxon>Pseudomonadati</taxon>
        <taxon>Pseudomonadota</taxon>
        <taxon>Alphaproteobacteria</taxon>
        <taxon>Rhodospirillales</taxon>
        <taxon>Azospirillaceae</taxon>
        <taxon>Azospirillum</taxon>
    </lineage>
</organism>
<protein>
    <submittedName>
        <fullName evidence="2">Uncharacterized protein</fullName>
    </submittedName>
</protein>
<geneLocation type="plasmid" evidence="2 3">
    <name>AZOBR_p4</name>
</geneLocation>
<dbReference type="AlphaFoldDB" id="A0A9P1K0K2"/>
<keyword evidence="2" id="KW-0614">Plasmid</keyword>
<gene>
    <name evidence="2" type="ORF">AZOBR_p440017</name>
</gene>
<proteinExistence type="predicted"/>
<keyword evidence="3" id="KW-1185">Reference proteome</keyword>
<dbReference type="Proteomes" id="UP000007319">
    <property type="component" value="Plasmid AZOBR_p4"/>
</dbReference>
<sequence>MSVGRTEWEKPYARISRNARHLTGCGYPAALSHSARGRQTPVSAPALTTMPI</sequence>
<dbReference type="EMBL" id="HE577331">
    <property type="protein sequence ID" value="CCD03304.1"/>
    <property type="molecule type" value="Genomic_DNA"/>
</dbReference>
<feature type="region of interest" description="Disordered" evidence="1">
    <location>
        <begin position="30"/>
        <end position="52"/>
    </location>
</feature>
<reference evidence="2 3" key="1">
    <citation type="journal article" date="2011" name="PLoS Genet.">
        <title>Azospirillum genomes reveal transition of bacteria from aquatic to terrestrial environments.</title>
        <authorList>
            <person name="Wisniewski-Dye F."/>
            <person name="Borziak K."/>
            <person name="Khalsa-Moyers G."/>
            <person name="Alexandre G."/>
            <person name="Sukharnikov L.O."/>
            <person name="Wuichet K."/>
            <person name="Hurst G.B."/>
            <person name="McDonald W.H."/>
            <person name="Robertson J.S."/>
            <person name="Barbe V."/>
            <person name="Calteau A."/>
            <person name="Rouy Z."/>
            <person name="Mangenot S."/>
            <person name="Prigent-Combaret C."/>
            <person name="Normand P."/>
            <person name="Boyer M."/>
            <person name="Siguier P."/>
            <person name="Dessaux Y."/>
            <person name="Elmerich C."/>
            <person name="Condemine G."/>
            <person name="Krishnen G."/>
            <person name="Kennedy I."/>
            <person name="Paterson A.H."/>
            <person name="Gonzalez V."/>
            <person name="Mavingui P."/>
            <person name="Zhulin I.B."/>
        </authorList>
    </citation>
    <scope>NUCLEOTIDE SEQUENCE [LARGE SCALE GENOMIC DNA]</scope>
    <source>
        <strain evidence="2 3">Sp245</strain>
    </source>
</reference>
<dbReference type="KEGG" id="abs:AZOBR_p440017"/>
<evidence type="ECO:0000313" key="3">
    <source>
        <dbReference type="Proteomes" id="UP000007319"/>
    </source>
</evidence>
<accession>A0A9P1K0K2</accession>